<dbReference type="AlphaFoldDB" id="A0A9W3B7Y0"/>
<keyword evidence="2" id="KW-0521">NADP</keyword>
<sequence>MDKRVAVVTGSNKGIGLGLVKALCQVFEGDVVLTARDAQRGKAAVDSLSQEGLHPKFHQLDITDHSSILSLKDYLAENYGGLDILVNNAGVYMDKVEGKSFAEKVKEQMEINFFGNINCFELLRPLLRAHARVCNVSSMYASITIKKCSPDLVARFTDPDITMEELTGIMKDYVLSAQDGSFSERGFSDEMYGFSKIGLTVATAIQQKVLDKSGAVDIVVNACTPGYVKTDMTKYQGHLTLEEGIVTPMYCALLPPDVDSPRGQMIRNKEPVDWVKFQVEPL</sequence>
<dbReference type="SUPFAM" id="SSF51735">
    <property type="entry name" value="NAD(P)-binding Rossmann-fold domains"/>
    <property type="match status" value="1"/>
</dbReference>
<dbReference type="Gene3D" id="3.40.50.720">
    <property type="entry name" value="NAD(P)-binding Rossmann-like Domain"/>
    <property type="match status" value="1"/>
</dbReference>
<dbReference type="PANTHER" id="PTHR43963:SF4">
    <property type="entry name" value="CARBONYL REDUCTASE (NADPH)"/>
    <property type="match status" value="1"/>
</dbReference>
<evidence type="ECO:0000313" key="5">
    <source>
        <dbReference type="RefSeq" id="XP_055895558.1"/>
    </source>
</evidence>
<comment type="similarity">
    <text evidence="1">Belongs to the short-chain dehydrogenases/reductases (SDR) family.</text>
</comment>
<evidence type="ECO:0000313" key="4">
    <source>
        <dbReference type="Proteomes" id="UP001165740"/>
    </source>
</evidence>
<dbReference type="InterPro" id="IPR036291">
    <property type="entry name" value="NAD(P)-bd_dom_sf"/>
</dbReference>
<organism evidence="4 5">
    <name type="scientific">Biomphalaria glabrata</name>
    <name type="common">Bloodfluke planorb</name>
    <name type="synonym">Freshwater snail</name>
    <dbReference type="NCBI Taxonomy" id="6526"/>
    <lineage>
        <taxon>Eukaryota</taxon>
        <taxon>Metazoa</taxon>
        <taxon>Spiralia</taxon>
        <taxon>Lophotrochozoa</taxon>
        <taxon>Mollusca</taxon>
        <taxon>Gastropoda</taxon>
        <taxon>Heterobranchia</taxon>
        <taxon>Euthyneura</taxon>
        <taxon>Panpulmonata</taxon>
        <taxon>Hygrophila</taxon>
        <taxon>Lymnaeoidea</taxon>
        <taxon>Planorbidae</taxon>
        <taxon>Biomphalaria</taxon>
    </lineage>
</organism>
<dbReference type="Proteomes" id="UP001165740">
    <property type="component" value="Chromosome 8"/>
</dbReference>
<dbReference type="GO" id="GO:0004090">
    <property type="term" value="F:carbonyl reductase (NADPH) activity"/>
    <property type="evidence" value="ECO:0007669"/>
    <property type="project" value="TreeGrafter"/>
</dbReference>
<dbReference type="PRINTS" id="PR00081">
    <property type="entry name" value="GDHRDH"/>
</dbReference>
<name>A0A9W3B7Y0_BIOGL</name>
<dbReference type="Pfam" id="PF00106">
    <property type="entry name" value="adh_short"/>
    <property type="match status" value="1"/>
</dbReference>
<dbReference type="PANTHER" id="PTHR43963">
    <property type="entry name" value="CARBONYL REDUCTASE 1-RELATED"/>
    <property type="match status" value="1"/>
</dbReference>
<dbReference type="OrthoDB" id="7289984at2759"/>
<evidence type="ECO:0000256" key="2">
    <source>
        <dbReference type="ARBA" id="ARBA00022857"/>
    </source>
</evidence>
<gene>
    <name evidence="5" type="primary">LOC106069432</name>
</gene>
<reference evidence="5" key="1">
    <citation type="submission" date="2025-08" db="UniProtKB">
        <authorList>
            <consortium name="RefSeq"/>
        </authorList>
    </citation>
    <scope>IDENTIFICATION</scope>
</reference>
<accession>A0A9W3B7Y0</accession>
<dbReference type="OMA" id="WMRKQGR"/>
<keyword evidence="4" id="KW-1185">Reference proteome</keyword>
<keyword evidence="3" id="KW-0560">Oxidoreductase</keyword>
<dbReference type="RefSeq" id="XP_055895558.1">
    <property type="nucleotide sequence ID" value="XM_056039583.1"/>
</dbReference>
<evidence type="ECO:0000256" key="1">
    <source>
        <dbReference type="ARBA" id="ARBA00006484"/>
    </source>
</evidence>
<protein>
    <submittedName>
        <fullName evidence="5">Carbonyl reductase [NADPH] 1-like</fullName>
    </submittedName>
</protein>
<proteinExistence type="inferred from homology"/>
<dbReference type="InterPro" id="IPR002347">
    <property type="entry name" value="SDR_fam"/>
</dbReference>
<dbReference type="GeneID" id="106069432"/>
<evidence type="ECO:0000256" key="3">
    <source>
        <dbReference type="ARBA" id="ARBA00023002"/>
    </source>
</evidence>